<dbReference type="PROSITE" id="PS00211">
    <property type="entry name" value="ABC_TRANSPORTER_1"/>
    <property type="match status" value="1"/>
</dbReference>
<dbReference type="Pfam" id="PF03412">
    <property type="entry name" value="Peptidase_C39"/>
    <property type="match status" value="1"/>
</dbReference>
<evidence type="ECO:0000256" key="4">
    <source>
        <dbReference type="ARBA" id="ARBA00022475"/>
    </source>
</evidence>
<feature type="domain" description="ABC transporter" evidence="12">
    <location>
        <begin position="474"/>
        <end position="709"/>
    </location>
</feature>
<keyword evidence="7" id="KW-0067">ATP-binding</keyword>
<dbReference type="GO" id="GO:0005886">
    <property type="term" value="C:plasma membrane"/>
    <property type="evidence" value="ECO:0007669"/>
    <property type="project" value="UniProtKB-SubCell"/>
</dbReference>
<dbReference type="Gene3D" id="3.90.70.10">
    <property type="entry name" value="Cysteine proteinases"/>
    <property type="match status" value="1"/>
</dbReference>
<evidence type="ECO:0000313" key="16">
    <source>
        <dbReference type="Proteomes" id="UP000029843"/>
    </source>
</evidence>
<evidence type="ECO:0000259" key="13">
    <source>
        <dbReference type="PROSITE" id="PS50929"/>
    </source>
</evidence>
<dbReference type="SUPFAM" id="SSF90123">
    <property type="entry name" value="ABC transporter transmembrane region"/>
    <property type="match status" value="1"/>
</dbReference>
<dbReference type="PROSITE" id="PS50990">
    <property type="entry name" value="PEPTIDASE_C39"/>
    <property type="match status" value="1"/>
</dbReference>
<name>A0A099KE80_COLPS</name>
<keyword evidence="8 11" id="KW-1133">Transmembrane helix</keyword>
<dbReference type="InterPro" id="IPR011527">
    <property type="entry name" value="ABC1_TM_dom"/>
</dbReference>
<dbReference type="EMBL" id="JQED01000045">
    <property type="protein sequence ID" value="KGJ88621.1"/>
    <property type="molecule type" value="Genomic_DNA"/>
</dbReference>
<dbReference type="FunFam" id="3.40.50.300:FF:000299">
    <property type="entry name" value="ABC transporter ATP-binding protein/permease"/>
    <property type="match status" value="1"/>
</dbReference>
<dbReference type="InterPro" id="IPR036640">
    <property type="entry name" value="ABC1_TM_sf"/>
</dbReference>
<keyword evidence="9 11" id="KW-0472">Membrane</keyword>
<evidence type="ECO:0000256" key="5">
    <source>
        <dbReference type="ARBA" id="ARBA00022692"/>
    </source>
</evidence>
<evidence type="ECO:0000256" key="3">
    <source>
        <dbReference type="ARBA" id="ARBA00022448"/>
    </source>
</evidence>
<dbReference type="GO" id="GO:0016887">
    <property type="term" value="F:ATP hydrolysis activity"/>
    <property type="evidence" value="ECO:0007669"/>
    <property type="project" value="InterPro"/>
</dbReference>
<keyword evidence="4" id="KW-1003">Cell membrane</keyword>
<feature type="transmembrane region" description="Helical" evidence="11">
    <location>
        <begin position="195"/>
        <end position="215"/>
    </location>
</feature>
<evidence type="ECO:0000256" key="1">
    <source>
        <dbReference type="ARBA" id="ARBA00004651"/>
    </source>
</evidence>
<gene>
    <name evidence="15" type="ORF">ND2E_3919</name>
</gene>
<keyword evidence="6" id="KW-0547">Nucleotide-binding</keyword>
<dbReference type="PANTHER" id="PTHR24221">
    <property type="entry name" value="ATP-BINDING CASSETTE SUB-FAMILY B"/>
    <property type="match status" value="1"/>
</dbReference>
<dbReference type="FunFam" id="1.20.1560.10:FF:000056">
    <property type="entry name" value="Alpha-hemolysin translocation ATP-binding protein HlyB"/>
    <property type="match status" value="1"/>
</dbReference>
<dbReference type="Gene3D" id="3.40.50.300">
    <property type="entry name" value="P-loop containing nucleotide triphosphate hydrolases"/>
    <property type="match status" value="1"/>
</dbReference>
<dbReference type="RefSeq" id="WP_081962078.1">
    <property type="nucleotide sequence ID" value="NZ_JQED01000045.1"/>
</dbReference>
<feature type="compositionally biased region" description="Low complexity" evidence="10">
    <location>
        <begin position="719"/>
        <end position="733"/>
    </location>
</feature>
<evidence type="ECO:0000259" key="14">
    <source>
        <dbReference type="PROSITE" id="PS50990"/>
    </source>
</evidence>
<dbReference type="InterPro" id="IPR005074">
    <property type="entry name" value="Peptidase_C39"/>
</dbReference>
<feature type="transmembrane region" description="Helical" evidence="11">
    <location>
        <begin position="397"/>
        <end position="421"/>
    </location>
</feature>
<dbReference type="NCBIfam" id="TIGR01846">
    <property type="entry name" value="type_I_sec_HlyB"/>
    <property type="match status" value="1"/>
</dbReference>
<dbReference type="InterPro" id="IPR017871">
    <property type="entry name" value="ABC_transporter-like_CS"/>
</dbReference>
<dbReference type="GO" id="GO:0008233">
    <property type="term" value="F:peptidase activity"/>
    <property type="evidence" value="ECO:0007669"/>
    <property type="project" value="InterPro"/>
</dbReference>
<dbReference type="GO" id="GO:0005524">
    <property type="term" value="F:ATP binding"/>
    <property type="evidence" value="ECO:0007669"/>
    <property type="project" value="UniProtKB-KW"/>
</dbReference>
<dbReference type="AlphaFoldDB" id="A0A099KE80"/>
<dbReference type="Proteomes" id="UP000029843">
    <property type="component" value="Unassembled WGS sequence"/>
</dbReference>
<dbReference type="InterPro" id="IPR003593">
    <property type="entry name" value="AAA+_ATPase"/>
</dbReference>
<dbReference type="GO" id="GO:0006508">
    <property type="term" value="P:proteolysis"/>
    <property type="evidence" value="ECO:0007669"/>
    <property type="project" value="InterPro"/>
</dbReference>
<keyword evidence="5 11" id="KW-0812">Transmembrane</keyword>
<feature type="transmembrane region" description="Helical" evidence="11">
    <location>
        <begin position="268"/>
        <end position="293"/>
    </location>
</feature>
<sequence length="768" mass="85606">MSSHFTSAIQCLSLIARFHQIPAEPSALIREFQHDDESLTDINLIRAAKSLGFKAKFIQDTPEHLSEHLLPAIARHKDGHFFIIAKVANDEVLIQDIDPSVASNAPTTHSFAELSAFWDGELLLLSKRTSFFSGVLTESAKFGFSWFVPALIKYKTYFSDVFVASFFIQLVGLASPIFFQVVIDKVLVHKGMTTLDVLAVGFFIVITFEVVLTGLRTYVFSHTTNRVDVELGSKLYKHMLSLPIAYFNARRVGDTVARVKELDSVREFLTGSSLTVVLDVLFSFVFFAVMFYYAPLLTWIIIGTIPFYLALSLLVTPTLRKRLEEKFQRSAENHSFLVESVNGVETIKAMAVEPQLRNSWEDKLADYVNVSFKTGNLNNIYSQIAAYINKIGGLLTLYFGSIAVVSAELTIGQFIAFNMLAQRVSGPIMRLVNLWQDFQQANISLQRLGDVLNAPSEPGYNPNRATLPDIKGQVIFEKVLFRYAPNRAPVLNDISFACRPGEVIGIVGRSGSGKSTLTKLVQRLYVPESGRVLIDGVDLAMVEPAWLRRQVGVVLQENFLFNRTVRDNIALVDTGMSMEQVVKAAQLSGAHEFILELPEGYDTVVGEQGSSLSGGQRQRIAIARALVTNPKILIFDEATSALDYESESIIQANMRRISQGRTVFIIAHRLSAVKDANRIMVVDKGRLVEQGGHQQLIKHGGIYAHLHSIQSHHGIGVAENPAPQAPQPVNQQHHQQRQKQEQQRRRTVQQSQIAAQANSVNKETDHDK</sequence>
<evidence type="ECO:0000256" key="8">
    <source>
        <dbReference type="ARBA" id="ARBA00022989"/>
    </source>
</evidence>
<feature type="domain" description="Peptidase C39" evidence="14">
    <location>
        <begin position="1"/>
        <end position="125"/>
    </location>
</feature>
<dbReference type="CDD" id="cd18588">
    <property type="entry name" value="ABC_6TM_CyaB_HlyB_like"/>
    <property type="match status" value="1"/>
</dbReference>
<evidence type="ECO:0000256" key="10">
    <source>
        <dbReference type="SAM" id="MobiDB-lite"/>
    </source>
</evidence>
<dbReference type="SMART" id="SM00382">
    <property type="entry name" value="AAA"/>
    <property type="match status" value="1"/>
</dbReference>
<dbReference type="InterPro" id="IPR010132">
    <property type="entry name" value="ATPase_T1SS_HlyB"/>
</dbReference>
<evidence type="ECO:0000256" key="7">
    <source>
        <dbReference type="ARBA" id="ARBA00022840"/>
    </source>
</evidence>
<dbReference type="PANTHER" id="PTHR24221:SF647">
    <property type="entry name" value="BLL6336 PROTEIN"/>
    <property type="match status" value="1"/>
</dbReference>
<accession>A0A099KE80</accession>
<dbReference type="SUPFAM" id="SSF52540">
    <property type="entry name" value="P-loop containing nucleoside triphosphate hydrolases"/>
    <property type="match status" value="1"/>
</dbReference>
<reference evidence="15 16" key="1">
    <citation type="submission" date="2014-08" db="EMBL/GenBank/DDBJ databases">
        <title>Genomic and Phenotypic Diversity of Colwellia psychrerythraea strains from Disparate Marine Basins.</title>
        <authorList>
            <person name="Techtmann S.M."/>
            <person name="Stelling S.C."/>
            <person name="Utturkar S.M."/>
            <person name="Alshibli N."/>
            <person name="Harris A."/>
            <person name="Brown S.D."/>
            <person name="Hazen T.C."/>
        </authorList>
    </citation>
    <scope>NUCLEOTIDE SEQUENCE [LARGE SCALE GENOMIC DNA]</scope>
    <source>
        <strain evidence="15 16">ND2E</strain>
    </source>
</reference>
<comment type="caution">
    <text evidence="15">The sequence shown here is derived from an EMBL/GenBank/DDBJ whole genome shotgun (WGS) entry which is preliminary data.</text>
</comment>
<dbReference type="PATRIC" id="fig|28229.4.peg.3256"/>
<comment type="subcellular location">
    <subcellularLocation>
        <location evidence="1">Cell membrane</location>
        <topology evidence="1">Multi-pass membrane protein</topology>
    </subcellularLocation>
</comment>
<evidence type="ECO:0000256" key="6">
    <source>
        <dbReference type="ARBA" id="ARBA00022741"/>
    </source>
</evidence>
<comment type="similarity">
    <text evidence="2">Belongs to the ABC transporter superfamily. Protein-1 exporter (TC 3.A.1.109) family.</text>
</comment>
<keyword evidence="15" id="KW-0378">Hydrolase</keyword>
<evidence type="ECO:0000256" key="11">
    <source>
        <dbReference type="SAM" id="Phobius"/>
    </source>
</evidence>
<feature type="transmembrane region" description="Helical" evidence="11">
    <location>
        <begin position="299"/>
        <end position="319"/>
    </location>
</feature>
<dbReference type="GO" id="GO:0030256">
    <property type="term" value="C:type I protein secretion system complex"/>
    <property type="evidence" value="ECO:0007669"/>
    <property type="project" value="InterPro"/>
</dbReference>
<protein>
    <submittedName>
        <fullName evidence="15">Type I secretion system ATPase</fullName>
        <ecNumber evidence="15">3.6.3.43</ecNumber>
    </submittedName>
</protein>
<dbReference type="GO" id="GO:0140359">
    <property type="term" value="F:ABC-type transporter activity"/>
    <property type="evidence" value="ECO:0007669"/>
    <property type="project" value="InterPro"/>
</dbReference>
<feature type="transmembrane region" description="Helical" evidence="11">
    <location>
        <begin position="161"/>
        <end position="183"/>
    </location>
</feature>
<dbReference type="Pfam" id="PF00005">
    <property type="entry name" value="ABC_tran"/>
    <property type="match status" value="1"/>
</dbReference>
<organism evidence="15 16">
    <name type="scientific">Colwellia psychrerythraea</name>
    <name type="common">Vibrio psychroerythus</name>
    <dbReference type="NCBI Taxonomy" id="28229"/>
    <lineage>
        <taxon>Bacteria</taxon>
        <taxon>Pseudomonadati</taxon>
        <taxon>Pseudomonadota</taxon>
        <taxon>Gammaproteobacteria</taxon>
        <taxon>Alteromonadales</taxon>
        <taxon>Colwelliaceae</taxon>
        <taxon>Colwellia</taxon>
    </lineage>
</organism>
<evidence type="ECO:0000256" key="9">
    <source>
        <dbReference type="ARBA" id="ARBA00023136"/>
    </source>
</evidence>
<proteinExistence type="inferred from homology"/>
<dbReference type="Gene3D" id="1.20.1560.10">
    <property type="entry name" value="ABC transporter type 1, transmembrane domain"/>
    <property type="match status" value="1"/>
</dbReference>
<dbReference type="OrthoDB" id="9782586at2"/>
<dbReference type="PROSITE" id="PS50893">
    <property type="entry name" value="ABC_TRANSPORTER_2"/>
    <property type="match status" value="1"/>
</dbReference>
<evidence type="ECO:0000313" key="15">
    <source>
        <dbReference type="EMBL" id="KGJ88621.1"/>
    </source>
</evidence>
<dbReference type="GO" id="GO:0034040">
    <property type="term" value="F:ATPase-coupled lipid transmembrane transporter activity"/>
    <property type="evidence" value="ECO:0007669"/>
    <property type="project" value="TreeGrafter"/>
</dbReference>
<dbReference type="InterPro" id="IPR039421">
    <property type="entry name" value="Type_1_exporter"/>
</dbReference>
<evidence type="ECO:0000256" key="2">
    <source>
        <dbReference type="ARBA" id="ARBA00006025"/>
    </source>
</evidence>
<dbReference type="GO" id="GO:0030253">
    <property type="term" value="P:protein secretion by the type I secretion system"/>
    <property type="evidence" value="ECO:0007669"/>
    <property type="project" value="InterPro"/>
</dbReference>
<dbReference type="InterPro" id="IPR027417">
    <property type="entry name" value="P-loop_NTPase"/>
</dbReference>
<feature type="region of interest" description="Disordered" evidence="10">
    <location>
        <begin position="716"/>
        <end position="768"/>
    </location>
</feature>
<dbReference type="Pfam" id="PF00664">
    <property type="entry name" value="ABC_membrane"/>
    <property type="match status" value="1"/>
</dbReference>
<evidence type="ECO:0000259" key="12">
    <source>
        <dbReference type="PROSITE" id="PS50893"/>
    </source>
</evidence>
<dbReference type="PROSITE" id="PS50929">
    <property type="entry name" value="ABC_TM1F"/>
    <property type="match status" value="1"/>
</dbReference>
<dbReference type="InterPro" id="IPR003439">
    <property type="entry name" value="ABC_transporter-like_ATP-bd"/>
</dbReference>
<dbReference type="EC" id="3.6.3.43" evidence="15"/>
<keyword evidence="3" id="KW-0813">Transport</keyword>
<feature type="domain" description="ABC transmembrane type-1" evidence="13">
    <location>
        <begin position="161"/>
        <end position="440"/>
    </location>
</feature>